<feature type="compositionally biased region" description="Polar residues" evidence="1">
    <location>
        <begin position="44"/>
        <end position="55"/>
    </location>
</feature>
<dbReference type="SUPFAM" id="SSF51261">
    <property type="entry name" value="Duplicated hybrid motif"/>
    <property type="match status" value="1"/>
</dbReference>
<dbReference type="InterPro" id="IPR023346">
    <property type="entry name" value="Lysozyme-like_dom_sf"/>
</dbReference>
<dbReference type="InterPro" id="IPR031304">
    <property type="entry name" value="SLT_2"/>
</dbReference>
<dbReference type="Pfam" id="PF13406">
    <property type="entry name" value="SLT_2"/>
    <property type="match status" value="1"/>
</dbReference>
<dbReference type="EMBL" id="CAFBLQ010000014">
    <property type="protein sequence ID" value="CAB4860973.1"/>
    <property type="molecule type" value="Genomic_DNA"/>
</dbReference>
<dbReference type="AlphaFoldDB" id="A0A6J7D1C3"/>
<dbReference type="PANTHER" id="PTHR30163">
    <property type="entry name" value="MEMBRANE-BOUND LYTIC MUREIN TRANSGLYCOSYLASE B"/>
    <property type="match status" value="1"/>
</dbReference>
<dbReference type="Gene3D" id="2.70.70.10">
    <property type="entry name" value="Glucose Permease (Domain IIA)"/>
    <property type="match status" value="1"/>
</dbReference>
<dbReference type="GO" id="GO:0009253">
    <property type="term" value="P:peptidoglycan catabolic process"/>
    <property type="evidence" value="ECO:0007669"/>
    <property type="project" value="TreeGrafter"/>
</dbReference>
<dbReference type="Gene3D" id="1.10.530.10">
    <property type="match status" value="1"/>
</dbReference>
<evidence type="ECO:0000259" key="2">
    <source>
        <dbReference type="Pfam" id="PF13406"/>
    </source>
</evidence>
<feature type="region of interest" description="Disordered" evidence="1">
    <location>
        <begin position="21"/>
        <end position="64"/>
    </location>
</feature>
<sequence length="722" mass="75667">MRRKRTATASAIALAAAAAALTGSAAAQDQAATDGPGSAASPAPVTTPSSGSQPSAAPDGTTDLGTLEIEVTKPPPTAATEGEAQRRAGAKNFLAEERRAAKTPAGTTADAPTDPFGDLLAAPTIGVPSIVLESFRIPPFLLPIYQAAGVEYGVRWEVLAAINEVETDYGRNLSVSSAGALGWMQFMPATWRTYGVDANADGHKDPYNPVDAIFAAARYLRASGAATDLERAIFAYNHSDAYVQDVLARARSLAALPQDVIGALTGLTLGRFPVAGRDVNYPGRFDAARGGASAQSASTTSRRGTSVTAPTRAAVIAVQDGRVIRIGRSKRLGTFMRVRDVYGNTYTYGNLRSISKLHVVPKDTPSSASAASAPQEAQAPSSAPAVKERLFANPQRKAALQAGGRRQIAATAGSEQAIAVSDVDLGRYLAQPYALRVSQVALMPLREGSRVIAGTVLGQAGASRTAGRSRLRFEIRPAGSDAPRIDPTPILDGWRLLDSTQLLRAASPTLGGETATIGQILLMSKEVLERRVLANPGIEIYECGRRDVRAGIVDRRVLATLEFLAASGLNPTVSSFQCGHGYLTADGNVSEHSSGDAVDISAINGTAITPATQGAGSIADITVRRLLTLQGALRPHQIITLMEYAGADNTLAMADHADHIHVGYRPRFGRNTQAGQDAAAILAPNQWSRLIGRLGAIPNPQVSLTPSRYALKVKVKVRTSGR</sequence>
<protein>
    <submittedName>
        <fullName evidence="3">Unannotated protein</fullName>
    </submittedName>
</protein>
<feature type="domain" description="Transglycosylase SLT" evidence="2">
    <location>
        <begin position="173"/>
        <end position="224"/>
    </location>
</feature>
<dbReference type="PANTHER" id="PTHR30163:SF8">
    <property type="entry name" value="LYTIC MUREIN TRANSGLYCOSYLASE"/>
    <property type="match status" value="1"/>
</dbReference>
<dbReference type="SUPFAM" id="SSF53955">
    <property type="entry name" value="Lysozyme-like"/>
    <property type="match status" value="1"/>
</dbReference>
<gene>
    <name evidence="3" type="ORF">UFOPK3423_00226</name>
</gene>
<dbReference type="GO" id="GO:0008933">
    <property type="term" value="F:peptidoglycan lytic transglycosylase activity"/>
    <property type="evidence" value="ECO:0007669"/>
    <property type="project" value="TreeGrafter"/>
</dbReference>
<feature type="region of interest" description="Disordered" evidence="1">
    <location>
        <begin position="362"/>
        <end position="384"/>
    </location>
</feature>
<reference evidence="3" key="1">
    <citation type="submission" date="2020-05" db="EMBL/GenBank/DDBJ databases">
        <authorList>
            <person name="Chiriac C."/>
            <person name="Salcher M."/>
            <person name="Ghai R."/>
            <person name="Kavagutti S V."/>
        </authorList>
    </citation>
    <scope>NUCLEOTIDE SEQUENCE</scope>
</reference>
<evidence type="ECO:0000256" key="1">
    <source>
        <dbReference type="SAM" id="MobiDB-lite"/>
    </source>
</evidence>
<accession>A0A6J7D1C3</accession>
<organism evidence="3">
    <name type="scientific">freshwater metagenome</name>
    <dbReference type="NCBI Taxonomy" id="449393"/>
    <lineage>
        <taxon>unclassified sequences</taxon>
        <taxon>metagenomes</taxon>
        <taxon>ecological metagenomes</taxon>
    </lineage>
</organism>
<dbReference type="InterPro" id="IPR043426">
    <property type="entry name" value="MltB-like"/>
</dbReference>
<proteinExistence type="predicted"/>
<name>A0A6J7D1C3_9ZZZZ</name>
<feature type="compositionally biased region" description="Low complexity" evidence="1">
    <location>
        <begin position="365"/>
        <end position="384"/>
    </location>
</feature>
<evidence type="ECO:0000313" key="3">
    <source>
        <dbReference type="EMBL" id="CAB4860973.1"/>
    </source>
</evidence>
<feature type="compositionally biased region" description="Low complexity" evidence="1">
    <location>
        <begin position="21"/>
        <end position="35"/>
    </location>
</feature>
<dbReference type="InterPro" id="IPR011055">
    <property type="entry name" value="Dup_hybrid_motif"/>
</dbReference>
<dbReference type="CDD" id="cd13399">
    <property type="entry name" value="Slt35-like"/>
    <property type="match status" value="1"/>
</dbReference>